<evidence type="ECO:0000313" key="3">
    <source>
        <dbReference type="EMBL" id="CAG2244852.1"/>
    </source>
</evidence>
<dbReference type="OrthoDB" id="6154172at2759"/>
<dbReference type="PROSITE" id="PS50878">
    <property type="entry name" value="RT_POL"/>
    <property type="match status" value="1"/>
</dbReference>
<name>A0A8S3UR63_MYTED</name>
<feature type="domain" description="Reverse transcriptase" evidence="2">
    <location>
        <begin position="462"/>
        <end position="645"/>
    </location>
</feature>
<accession>A0A8S3UR63</accession>
<evidence type="ECO:0000313" key="4">
    <source>
        <dbReference type="Proteomes" id="UP000683360"/>
    </source>
</evidence>
<dbReference type="Gene3D" id="3.30.70.270">
    <property type="match status" value="1"/>
</dbReference>
<dbReference type="CDD" id="cd09275">
    <property type="entry name" value="RNase_HI_RT_DIRS1"/>
    <property type="match status" value="1"/>
</dbReference>
<dbReference type="AlphaFoldDB" id="A0A8S3UR63"/>
<feature type="compositionally biased region" description="Gly residues" evidence="1">
    <location>
        <begin position="367"/>
        <end position="379"/>
    </location>
</feature>
<protein>
    <recommendedName>
        <fullName evidence="2">Reverse transcriptase domain-containing protein</fullName>
    </recommendedName>
</protein>
<dbReference type="EMBL" id="CAJPWZ010002749">
    <property type="protein sequence ID" value="CAG2244852.1"/>
    <property type="molecule type" value="Genomic_DNA"/>
</dbReference>
<dbReference type="InterPro" id="IPR043128">
    <property type="entry name" value="Rev_trsase/Diguanyl_cyclase"/>
</dbReference>
<feature type="region of interest" description="Disordered" evidence="1">
    <location>
        <begin position="330"/>
        <end position="393"/>
    </location>
</feature>
<dbReference type="InterPro" id="IPR043502">
    <property type="entry name" value="DNA/RNA_pol_sf"/>
</dbReference>
<reference evidence="3" key="1">
    <citation type="submission" date="2021-03" db="EMBL/GenBank/DDBJ databases">
        <authorList>
            <person name="Bekaert M."/>
        </authorList>
    </citation>
    <scope>NUCLEOTIDE SEQUENCE</scope>
</reference>
<dbReference type="InterPro" id="IPR000477">
    <property type="entry name" value="RT_dom"/>
</dbReference>
<feature type="compositionally biased region" description="Basic and acidic residues" evidence="1">
    <location>
        <begin position="33"/>
        <end position="44"/>
    </location>
</feature>
<dbReference type="CDD" id="cd01647">
    <property type="entry name" value="RT_LTR"/>
    <property type="match status" value="1"/>
</dbReference>
<organism evidence="3 4">
    <name type="scientific">Mytilus edulis</name>
    <name type="common">Blue mussel</name>
    <dbReference type="NCBI Taxonomy" id="6550"/>
    <lineage>
        <taxon>Eukaryota</taxon>
        <taxon>Metazoa</taxon>
        <taxon>Spiralia</taxon>
        <taxon>Lophotrochozoa</taxon>
        <taxon>Mollusca</taxon>
        <taxon>Bivalvia</taxon>
        <taxon>Autobranchia</taxon>
        <taxon>Pteriomorphia</taxon>
        <taxon>Mytilida</taxon>
        <taxon>Mytiloidea</taxon>
        <taxon>Mytilidae</taxon>
        <taxon>Mytilinae</taxon>
        <taxon>Mytilus</taxon>
    </lineage>
</organism>
<sequence>MADAMLSKTDSKSLKKGSSASNEAKGKNPKRKSSGDDSRSKNDDTNSCSSGAKIVSSGEAGTVASRLKGLSQNTGEASKEPTLAEVFSVLKNMQQEQSSQKTDFVSLKSMVDELYYVEPEGYDESQGADPEVYDENNNDNNDHVAAAQAYRSKDNVDTSVDDTLADTVNEFFREGISDEKYNELMKSVARPENCVSLTRTRVNQLIWDLLSPQTRSFDSVIQQHQETVVKASCNITKLLNMLCKLKSELGDDCQQEMQSCIDLGIDSIALLSQYNKMTNIKRKEYQRFDLSPEYHHLSSPSIPFTDMLYGDNVHQKSKEIQDMNRLGRNLNNNNNARGRGNGFSRGGSFGRGRGFGRGRAGSRRGGYRGGRGRGYGGRGQYSNDQGGSKNLRGVPTGRLKNYVENWQKITSDKFILDTVEHCHLEFIDNSIPTQSLTPYQRIFDKGQEKIINDEIENLKKLGVIVEVKFDTDQYISPIFTVPKKNTNEHRVILNLKELNKFIIPHHFKMDTFEMALKLVKPNCFFSSIDLRHAYYSVPIAEEHQKLLRFIWKNTIFQYTCLPNGLLSAPRIFTKLMKPVFATLRQFGYMNVAYIDDSLLLGDTEDECIENVQNTNDLMEWLGFIIHERKSVFKPAKQIVFLGNIIDSVSMTVVLPKEKVEKIVLECQNLIKKNVASIRLVAHVIGLLISTLSAVDFGHLYYRNLEIEKIQALKFSFGNFDQNMTITFAMKADLKWWVENLHCQKRVINRKNPDFSMTTDASLKGWGALFKDQKIQGRWNDVEQTYHINVLELLAISYTLKAFCKNYSDIHVKIFCDNSSAIAYVNNMGGIKSKQMNEITKLLWVWCIERNIWISVEHIPGKYNAADVESRKIDDHLEWMLDKQVFHKLVEIWGTPDHDLFASRLNCQVKSFSSWKPDPEAVFVNAFSILWSDEVFYYLFPPFSLISRCLQKVQKDSAEVLMIVPLWPTQAWYPVLLEMLIDFPKMLPRKKRLLSIPGTEKIHPLHNQLKFLACRLSGKFGKPRHFRQGFQNHFGVFGETAKKAILNLCQAMVPFL</sequence>
<dbReference type="SUPFAM" id="SSF56672">
    <property type="entry name" value="DNA/RNA polymerases"/>
    <property type="match status" value="1"/>
</dbReference>
<proteinExistence type="predicted"/>
<dbReference type="PANTHER" id="PTHR33050">
    <property type="entry name" value="REVERSE TRANSCRIPTASE DOMAIN-CONTAINING PROTEIN"/>
    <property type="match status" value="1"/>
</dbReference>
<dbReference type="InterPro" id="IPR052055">
    <property type="entry name" value="Hepadnavirus_pol/RT"/>
</dbReference>
<keyword evidence="4" id="KW-1185">Reference proteome</keyword>
<evidence type="ECO:0000256" key="1">
    <source>
        <dbReference type="SAM" id="MobiDB-lite"/>
    </source>
</evidence>
<feature type="compositionally biased region" description="Gly residues" evidence="1">
    <location>
        <begin position="339"/>
        <end position="353"/>
    </location>
</feature>
<dbReference type="Proteomes" id="UP000683360">
    <property type="component" value="Unassembled WGS sequence"/>
</dbReference>
<evidence type="ECO:0000259" key="2">
    <source>
        <dbReference type="PROSITE" id="PS50878"/>
    </source>
</evidence>
<dbReference type="Gene3D" id="3.10.10.10">
    <property type="entry name" value="HIV Type 1 Reverse Transcriptase, subunit A, domain 1"/>
    <property type="match status" value="1"/>
</dbReference>
<comment type="caution">
    <text evidence="3">The sequence shown here is derived from an EMBL/GenBank/DDBJ whole genome shotgun (WGS) entry which is preliminary data.</text>
</comment>
<dbReference type="PANTHER" id="PTHR33050:SF7">
    <property type="entry name" value="RIBONUCLEASE H"/>
    <property type="match status" value="1"/>
</dbReference>
<feature type="region of interest" description="Disordered" evidence="1">
    <location>
        <begin position="1"/>
        <end position="78"/>
    </location>
</feature>
<gene>
    <name evidence="3" type="ORF">MEDL_56900</name>
</gene>
<feature type="compositionally biased region" description="Basic residues" evidence="1">
    <location>
        <begin position="354"/>
        <end position="366"/>
    </location>
</feature>
<dbReference type="Pfam" id="PF00078">
    <property type="entry name" value="RVT_1"/>
    <property type="match status" value="1"/>
</dbReference>